<reference evidence="1 2" key="1">
    <citation type="journal article" date="2019" name="Mol. Ecol. Resour.">
        <title>Improving Illumina assemblies with Hi-C and long reads: an example with the North African dromedary.</title>
        <authorList>
            <person name="Elbers J.P."/>
            <person name="Rogers M.F."/>
            <person name="Perelman P.L."/>
            <person name="Proskuryakova A.A."/>
            <person name="Serdyukova N.A."/>
            <person name="Johnson W.E."/>
            <person name="Horin P."/>
            <person name="Corander J."/>
            <person name="Murphy D."/>
            <person name="Burger P.A."/>
        </authorList>
    </citation>
    <scope>NUCLEOTIDE SEQUENCE [LARGE SCALE GENOMIC DNA]</scope>
    <source>
        <strain evidence="1">Drom800</strain>
        <tissue evidence="1">Blood</tissue>
    </source>
</reference>
<sequence length="99" mass="10612">MLTSKSVPDSQFTLKASVRGLELIIRGNPGITGDSDADKFTENLCTEVLGGEFSATLLVAAQGNSGTQLLPKNEDSCQELETGMQDLLRAKKTNITKRP</sequence>
<dbReference type="AlphaFoldDB" id="A0A5N4DZA0"/>
<organism evidence="1 2">
    <name type="scientific">Camelus dromedarius</name>
    <name type="common">Dromedary</name>
    <name type="synonym">Arabian camel</name>
    <dbReference type="NCBI Taxonomy" id="9838"/>
    <lineage>
        <taxon>Eukaryota</taxon>
        <taxon>Metazoa</taxon>
        <taxon>Chordata</taxon>
        <taxon>Craniata</taxon>
        <taxon>Vertebrata</taxon>
        <taxon>Euteleostomi</taxon>
        <taxon>Mammalia</taxon>
        <taxon>Eutheria</taxon>
        <taxon>Laurasiatheria</taxon>
        <taxon>Artiodactyla</taxon>
        <taxon>Tylopoda</taxon>
        <taxon>Camelidae</taxon>
        <taxon>Camelus</taxon>
    </lineage>
</organism>
<keyword evidence="2" id="KW-1185">Reference proteome</keyword>
<proteinExistence type="predicted"/>
<comment type="caution">
    <text evidence="1">The sequence shown here is derived from an EMBL/GenBank/DDBJ whole genome shotgun (WGS) entry which is preliminary data.</text>
</comment>
<accession>A0A5N4DZA0</accession>
<dbReference type="Proteomes" id="UP000299084">
    <property type="component" value="Unassembled WGS sequence"/>
</dbReference>
<protein>
    <submittedName>
        <fullName evidence="1">Uncharacterized protein</fullName>
    </submittedName>
</protein>
<evidence type="ECO:0000313" key="1">
    <source>
        <dbReference type="EMBL" id="KAB1276472.1"/>
    </source>
</evidence>
<evidence type="ECO:0000313" key="2">
    <source>
        <dbReference type="Proteomes" id="UP000299084"/>
    </source>
</evidence>
<dbReference type="EMBL" id="JWIN03000007">
    <property type="protein sequence ID" value="KAB1276472.1"/>
    <property type="molecule type" value="Genomic_DNA"/>
</dbReference>
<gene>
    <name evidence="1" type="ORF">Cadr_000007809</name>
</gene>
<name>A0A5N4DZA0_CAMDR</name>